<reference evidence="2" key="1">
    <citation type="journal article" date="2020" name="mSystems">
        <title>Genome- and Community-Level Interaction Insights into Carbon Utilization and Element Cycling Functions of Hydrothermarchaeota in Hydrothermal Sediment.</title>
        <authorList>
            <person name="Zhou Z."/>
            <person name="Liu Y."/>
            <person name="Xu W."/>
            <person name="Pan J."/>
            <person name="Luo Z.H."/>
            <person name="Li M."/>
        </authorList>
    </citation>
    <scope>NUCLEOTIDE SEQUENCE [LARGE SCALE GENOMIC DNA]</scope>
    <source>
        <strain evidence="2">SpSt-605</strain>
    </source>
</reference>
<dbReference type="PANTHER" id="PTHR30189:SF1">
    <property type="entry name" value="LPS-ASSEMBLY PROTEIN LPTD"/>
    <property type="match status" value="1"/>
</dbReference>
<comment type="caution">
    <text evidence="2">The sequence shown here is derived from an EMBL/GenBank/DDBJ whole genome shotgun (WGS) entry which is preliminary data.</text>
</comment>
<sequence length="682" mass="80719">MELLQGGEKLYAEGDIIVEAETYLLYAQRAIYDRKRDFLELFHFKLFDFSQNATTLGEHAFFDLRNNELMSSKVFIFFKKEGFRLKAWEFKKNALNEYFAQRALITTCELDCEREEFPPWSVEVRDLILTPEGYTSSKATYFRAKGVPLLYLPQKVYLPKMSLPLFEPRKKGFLFPNISQGNRLGLGLQLPYFIPLTDQIDFTIAPLYTTKRGLLWDLENQFALSNETKGVFKVRYLEDTKRGEYLTTKVPENRYWATGKIDITSGKNWDLHLDIDFVSDKDFLEEFNVGEGSFDRAKGLYLERFNRDLEDKSQDYRTSKLWFQYTRNSLYTRLQSAYLDYEGPGNKKEVLQPLAQLRLNLLPFSFREILPSLSLDYHYFYRKENYYGHRWSLNLELAYPFVYKVLKNEFKVNYKNFLYLLEEEGNFTKKGLNQNLFEASFTSYTLLSKHYTFGEEAKGLKFQHVLKPYVSFFYREITPKREENPLFVYEDYLVKKAKALEYGIWQFINLPTQRNFLAIKAYQQYDFTKAERSVLLTKPEDRALSDLYLQVLSQWKGRFSLRYDTAYNFYGYGLRKHSLNLSLREYILSSIDFTYQEDEAWKTRQATLALAHLFRNNLALRYYVSRNLLKEETSEQKIEALYLHDCYLLGLGMSITPRDTKFYFKVDLKGLGGLGDRSMGLP</sequence>
<evidence type="ECO:0000259" key="1">
    <source>
        <dbReference type="Pfam" id="PF04453"/>
    </source>
</evidence>
<accession>A0A832LUG6</accession>
<evidence type="ECO:0000313" key="2">
    <source>
        <dbReference type="EMBL" id="HGV54922.1"/>
    </source>
</evidence>
<dbReference type="AlphaFoldDB" id="A0A832LUG6"/>
<name>A0A832LUG6_9BACT</name>
<dbReference type="EMBL" id="DSZU01000036">
    <property type="protein sequence ID" value="HGV54922.1"/>
    <property type="molecule type" value="Genomic_DNA"/>
</dbReference>
<dbReference type="InterPro" id="IPR007543">
    <property type="entry name" value="LptD_C"/>
</dbReference>
<protein>
    <submittedName>
        <fullName evidence="2">LPS-assembly protein LptD</fullName>
    </submittedName>
</protein>
<organism evidence="2">
    <name type="scientific">Caldimicrobium thiodismutans</name>
    <dbReference type="NCBI Taxonomy" id="1653476"/>
    <lineage>
        <taxon>Bacteria</taxon>
        <taxon>Pseudomonadati</taxon>
        <taxon>Thermodesulfobacteriota</taxon>
        <taxon>Thermodesulfobacteria</taxon>
        <taxon>Thermodesulfobacteriales</taxon>
        <taxon>Thermodesulfobacteriaceae</taxon>
        <taxon>Caldimicrobium</taxon>
    </lineage>
</organism>
<dbReference type="Pfam" id="PF04453">
    <property type="entry name" value="LptD"/>
    <property type="match status" value="1"/>
</dbReference>
<dbReference type="GO" id="GO:1990351">
    <property type="term" value="C:transporter complex"/>
    <property type="evidence" value="ECO:0007669"/>
    <property type="project" value="TreeGrafter"/>
</dbReference>
<dbReference type="GO" id="GO:0061024">
    <property type="term" value="P:membrane organization"/>
    <property type="evidence" value="ECO:0007669"/>
    <property type="project" value="InterPro"/>
</dbReference>
<dbReference type="PANTHER" id="PTHR30189">
    <property type="entry name" value="LPS-ASSEMBLY PROTEIN"/>
    <property type="match status" value="1"/>
</dbReference>
<proteinExistence type="predicted"/>
<dbReference type="InterPro" id="IPR050218">
    <property type="entry name" value="LptD"/>
</dbReference>
<feature type="domain" description="LptD C-terminal" evidence="1">
    <location>
        <begin position="253"/>
        <end position="586"/>
    </location>
</feature>
<dbReference type="GO" id="GO:0009279">
    <property type="term" value="C:cell outer membrane"/>
    <property type="evidence" value="ECO:0007669"/>
    <property type="project" value="TreeGrafter"/>
</dbReference>
<gene>
    <name evidence="2" type="ORF">ENT73_02365</name>
</gene>